<dbReference type="AlphaFoldDB" id="A0AAV6ZKF4"/>
<evidence type="ECO:0000313" key="2">
    <source>
        <dbReference type="Proteomes" id="UP000824782"/>
    </source>
</evidence>
<dbReference type="EMBL" id="WNYA01001102">
    <property type="protein sequence ID" value="KAG8546388.1"/>
    <property type="molecule type" value="Genomic_DNA"/>
</dbReference>
<dbReference type="PROSITE" id="PS51257">
    <property type="entry name" value="PROKAR_LIPOPROTEIN"/>
    <property type="match status" value="1"/>
</dbReference>
<reference evidence="1" key="1">
    <citation type="thesis" date="2020" institute="ProQuest LLC" country="789 East Eisenhower Parkway, Ann Arbor, MI, USA">
        <title>Comparative Genomics and Chromosome Evolution.</title>
        <authorList>
            <person name="Mudd A.B."/>
        </authorList>
    </citation>
    <scope>NUCLEOTIDE SEQUENCE</scope>
    <source>
        <strain evidence="1">237g6f4</strain>
        <tissue evidence="1">Blood</tissue>
    </source>
</reference>
<accession>A0AAV6ZKF4</accession>
<protein>
    <submittedName>
        <fullName evidence="1">Uncharacterized protein</fullName>
    </submittedName>
</protein>
<dbReference type="Proteomes" id="UP000824782">
    <property type="component" value="Unassembled WGS sequence"/>
</dbReference>
<comment type="caution">
    <text evidence="1">The sequence shown here is derived from an EMBL/GenBank/DDBJ whole genome shotgun (WGS) entry which is preliminary data.</text>
</comment>
<organism evidence="1 2">
    <name type="scientific">Engystomops pustulosus</name>
    <name type="common">Tungara frog</name>
    <name type="synonym">Physalaemus pustulosus</name>
    <dbReference type="NCBI Taxonomy" id="76066"/>
    <lineage>
        <taxon>Eukaryota</taxon>
        <taxon>Metazoa</taxon>
        <taxon>Chordata</taxon>
        <taxon>Craniata</taxon>
        <taxon>Vertebrata</taxon>
        <taxon>Euteleostomi</taxon>
        <taxon>Amphibia</taxon>
        <taxon>Batrachia</taxon>
        <taxon>Anura</taxon>
        <taxon>Neobatrachia</taxon>
        <taxon>Hyloidea</taxon>
        <taxon>Leptodactylidae</taxon>
        <taxon>Leiuperinae</taxon>
        <taxon>Engystomops</taxon>
    </lineage>
</organism>
<name>A0AAV6ZKF4_ENGPU</name>
<gene>
    <name evidence="1" type="ORF">GDO81_019027</name>
</gene>
<proteinExistence type="predicted"/>
<keyword evidence="2" id="KW-1185">Reference proteome</keyword>
<evidence type="ECO:0000313" key="1">
    <source>
        <dbReference type="EMBL" id="KAG8546388.1"/>
    </source>
</evidence>
<sequence>MRCFFRIRQVFVRPFVSGFAGSLGYGCFGTGTGQQRNAIVALELFPYIHIYTLSYISDVVIITPPVVMLFIISEGIQNSIAEKTWAAYSAARRQWQNVFICTILTVLQIS</sequence>